<proteinExistence type="predicted"/>
<feature type="compositionally biased region" description="Polar residues" evidence="2">
    <location>
        <begin position="261"/>
        <end position="274"/>
    </location>
</feature>
<dbReference type="InterPro" id="IPR050330">
    <property type="entry name" value="Bact_OuterMem_StrucFunc"/>
</dbReference>
<dbReference type="PROSITE" id="PS51123">
    <property type="entry name" value="OMPA_2"/>
    <property type="match status" value="1"/>
</dbReference>
<evidence type="ECO:0000256" key="1">
    <source>
        <dbReference type="PROSITE-ProRule" id="PRU00473"/>
    </source>
</evidence>
<accession>A0A7V2T0F3</accession>
<dbReference type="InterPro" id="IPR036737">
    <property type="entry name" value="OmpA-like_sf"/>
</dbReference>
<feature type="compositionally biased region" description="Basic and acidic residues" evidence="2">
    <location>
        <begin position="114"/>
        <end position="131"/>
    </location>
</feature>
<feature type="region of interest" description="Disordered" evidence="2">
    <location>
        <begin position="93"/>
        <end position="156"/>
    </location>
</feature>
<evidence type="ECO:0000259" key="3">
    <source>
        <dbReference type="PROSITE" id="PS51123"/>
    </source>
</evidence>
<dbReference type="CDD" id="cd07185">
    <property type="entry name" value="OmpA_C-like"/>
    <property type="match status" value="1"/>
</dbReference>
<reference evidence="4" key="1">
    <citation type="journal article" date="2020" name="mSystems">
        <title>Genome- and Community-Level Interaction Insights into Carbon Utilization and Element Cycling Functions of Hydrothermarchaeota in Hydrothermal Sediment.</title>
        <authorList>
            <person name="Zhou Z."/>
            <person name="Liu Y."/>
            <person name="Xu W."/>
            <person name="Pan J."/>
            <person name="Luo Z.H."/>
            <person name="Li M."/>
        </authorList>
    </citation>
    <scope>NUCLEOTIDE SEQUENCE [LARGE SCALE GENOMIC DNA]</scope>
    <source>
        <strain evidence="4">HyVt-493</strain>
    </source>
</reference>
<dbReference type="EMBL" id="DRMS01000311">
    <property type="protein sequence ID" value="HFC92804.1"/>
    <property type="molecule type" value="Genomic_DNA"/>
</dbReference>
<feature type="domain" description="OmpA-like" evidence="3">
    <location>
        <begin position="174"/>
        <end position="291"/>
    </location>
</feature>
<dbReference type="GO" id="GO:0016020">
    <property type="term" value="C:membrane"/>
    <property type="evidence" value="ECO:0007669"/>
    <property type="project" value="UniProtKB-UniRule"/>
</dbReference>
<comment type="caution">
    <text evidence="4">The sequence shown here is derived from an EMBL/GenBank/DDBJ whole genome shotgun (WGS) entry which is preliminary data.</text>
</comment>
<keyword evidence="1" id="KW-0472">Membrane</keyword>
<name>A0A7V2T0F3_LEUMU</name>
<dbReference type="Pfam" id="PF04972">
    <property type="entry name" value="BON"/>
    <property type="match status" value="1"/>
</dbReference>
<protein>
    <submittedName>
        <fullName evidence="4">BON domain-containing protein</fullName>
    </submittedName>
</protein>
<dbReference type="Proteomes" id="UP000885750">
    <property type="component" value="Unassembled WGS sequence"/>
</dbReference>
<evidence type="ECO:0000313" key="4">
    <source>
        <dbReference type="EMBL" id="HFC92804.1"/>
    </source>
</evidence>
<dbReference type="Gene3D" id="3.30.1330.60">
    <property type="entry name" value="OmpA-like domain"/>
    <property type="match status" value="1"/>
</dbReference>
<dbReference type="PANTHER" id="PTHR30329:SF21">
    <property type="entry name" value="LIPOPROTEIN YIAD-RELATED"/>
    <property type="match status" value="1"/>
</dbReference>
<dbReference type="InterPro" id="IPR007055">
    <property type="entry name" value="BON_dom"/>
</dbReference>
<dbReference type="AlphaFoldDB" id="A0A7V2T0F3"/>
<evidence type="ECO:0000256" key="2">
    <source>
        <dbReference type="SAM" id="MobiDB-lite"/>
    </source>
</evidence>
<dbReference type="PANTHER" id="PTHR30329">
    <property type="entry name" value="STATOR ELEMENT OF FLAGELLAR MOTOR COMPLEX"/>
    <property type="match status" value="1"/>
</dbReference>
<dbReference type="Pfam" id="PF00691">
    <property type="entry name" value="OmpA"/>
    <property type="match status" value="1"/>
</dbReference>
<dbReference type="InterPro" id="IPR006665">
    <property type="entry name" value="OmpA-like"/>
</dbReference>
<organism evidence="4">
    <name type="scientific">Leucothrix mucor</name>
    <dbReference type="NCBI Taxonomy" id="45248"/>
    <lineage>
        <taxon>Bacteria</taxon>
        <taxon>Pseudomonadati</taxon>
        <taxon>Pseudomonadota</taxon>
        <taxon>Gammaproteobacteria</taxon>
        <taxon>Thiotrichales</taxon>
        <taxon>Thiotrichaceae</taxon>
        <taxon>Leucothrix</taxon>
    </lineage>
</organism>
<sequence>MKKFLLLLFLLIPIALLGYYCTHKMDVASVIQRDIDARAQAALDKQNLGWANLTVDGRDITLTGFAPNENAKNAADQAVRINGYNRINNKLTVAGSHSVPQDSDKNDNPQTNSKDSKPPEEQALTDSDKQTVDNAQKAENPPAEETPEKQDEAQEVEAIEETPVKQEITSKDCQKKFNTILKTPIYFKSSSDSVQKKSIAVLNKLALAAKECGRFNLVVHGHSDSTGKALLNKKLSHGRAKMVVKYLIKQKIDAKRLTAQGHGSSKPVASNKTNAGRARNRRIEITIEEKQ</sequence>
<feature type="region of interest" description="Disordered" evidence="2">
    <location>
        <begin position="258"/>
        <end position="281"/>
    </location>
</feature>
<dbReference type="SUPFAM" id="SSF103088">
    <property type="entry name" value="OmpA-like"/>
    <property type="match status" value="1"/>
</dbReference>
<gene>
    <name evidence="4" type="ORF">ENJ51_08340</name>
</gene>